<reference evidence="5" key="1">
    <citation type="submission" date="2019-11" db="EMBL/GenBank/DDBJ databases">
        <authorList>
            <person name="Feng L."/>
        </authorList>
    </citation>
    <scope>NUCLEOTIDE SEQUENCE</scope>
    <source>
        <strain evidence="5">AodontolyticusLFYP35</strain>
    </source>
</reference>
<dbReference type="InterPro" id="IPR001310">
    <property type="entry name" value="Histidine_triad_HIT"/>
</dbReference>
<gene>
    <name evidence="5" type="ORF">AOLFYP35_01215</name>
</gene>
<dbReference type="Pfam" id="PF01230">
    <property type="entry name" value="HIT"/>
    <property type="match status" value="1"/>
</dbReference>
<dbReference type="GO" id="GO:0016787">
    <property type="term" value="F:hydrolase activity"/>
    <property type="evidence" value="ECO:0007669"/>
    <property type="project" value="UniProtKB-KW"/>
</dbReference>
<dbReference type="PROSITE" id="PS51084">
    <property type="entry name" value="HIT_2"/>
    <property type="match status" value="1"/>
</dbReference>
<proteinExistence type="predicted"/>
<dbReference type="EC" id="3.-.-.-" evidence="5"/>
<dbReference type="PANTHER" id="PTHR46648:SF1">
    <property type="entry name" value="ADENOSINE 5'-MONOPHOSPHORAMIDASE HNT1"/>
    <property type="match status" value="1"/>
</dbReference>
<evidence type="ECO:0000256" key="3">
    <source>
        <dbReference type="PROSITE-ProRule" id="PRU00464"/>
    </source>
</evidence>
<feature type="active site" description="Tele-AMP-histidine intermediate" evidence="1">
    <location>
        <position position="93"/>
    </location>
</feature>
<evidence type="ECO:0000256" key="1">
    <source>
        <dbReference type="PIRSR" id="PIRSR601310-1"/>
    </source>
</evidence>
<protein>
    <submittedName>
        <fullName evidence="5">HIT-like protein</fullName>
        <ecNumber evidence="5">3.-.-.-</ecNumber>
    </submittedName>
</protein>
<dbReference type="AlphaFoldDB" id="A0A6N2TBQ2"/>
<name>A0A6N2TBQ2_9ACTO</name>
<dbReference type="GO" id="GO:0009117">
    <property type="term" value="P:nucleotide metabolic process"/>
    <property type="evidence" value="ECO:0007669"/>
    <property type="project" value="TreeGrafter"/>
</dbReference>
<dbReference type="InterPro" id="IPR011146">
    <property type="entry name" value="HIT-like"/>
</dbReference>
<feature type="short sequence motif" description="Histidine triad motif" evidence="2 3">
    <location>
        <begin position="91"/>
        <end position="95"/>
    </location>
</feature>
<evidence type="ECO:0000256" key="2">
    <source>
        <dbReference type="PIRSR" id="PIRSR601310-3"/>
    </source>
</evidence>
<evidence type="ECO:0000259" key="4">
    <source>
        <dbReference type="PROSITE" id="PS51084"/>
    </source>
</evidence>
<dbReference type="EMBL" id="CACRSM010000002">
    <property type="protein sequence ID" value="VYT01471.1"/>
    <property type="molecule type" value="Genomic_DNA"/>
</dbReference>
<evidence type="ECO:0000313" key="5">
    <source>
        <dbReference type="EMBL" id="VYT01471.1"/>
    </source>
</evidence>
<dbReference type="PANTHER" id="PTHR46648">
    <property type="entry name" value="HIT FAMILY PROTEIN 1"/>
    <property type="match status" value="1"/>
</dbReference>
<organism evidence="5">
    <name type="scientific">Schaalia odontolytica</name>
    <dbReference type="NCBI Taxonomy" id="1660"/>
    <lineage>
        <taxon>Bacteria</taxon>
        <taxon>Bacillati</taxon>
        <taxon>Actinomycetota</taxon>
        <taxon>Actinomycetes</taxon>
        <taxon>Actinomycetales</taxon>
        <taxon>Actinomycetaceae</taxon>
        <taxon>Schaalia</taxon>
    </lineage>
</organism>
<dbReference type="PRINTS" id="PR00332">
    <property type="entry name" value="HISTRIAD"/>
</dbReference>
<dbReference type="Gene3D" id="3.30.428.10">
    <property type="entry name" value="HIT-like"/>
    <property type="match status" value="1"/>
</dbReference>
<sequence>MSTVFEKIISGEFSGRFVWADDICVAFATIEPTSPGHVLVVPREPVPSWTALDSSTCEHLMKVAQLIGRAQEATFGVQRSGLVIAGFEVPHTHLHVIPLRQESDVLLSNAAPASDTELDEAMDKLRRELISAGYSEQVPASMNTLN</sequence>
<dbReference type="InterPro" id="IPR036265">
    <property type="entry name" value="HIT-like_sf"/>
</dbReference>
<accession>A0A6N2TBQ2</accession>
<dbReference type="SUPFAM" id="SSF54197">
    <property type="entry name" value="HIT-like"/>
    <property type="match status" value="1"/>
</dbReference>
<keyword evidence="5" id="KW-0378">Hydrolase</keyword>
<feature type="domain" description="HIT" evidence="4">
    <location>
        <begin position="4"/>
        <end position="107"/>
    </location>
</feature>